<dbReference type="InterPro" id="IPR011990">
    <property type="entry name" value="TPR-like_helical_dom_sf"/>
</dbReference>
<dbReference type="RefSeq" id="WP_272720546.1">
    <property type="nucleotide sequence ID" value="NZ_JAQPYS010000062.1"/>
</dbReference>
<dbReference type="Pfam" id="PF14322">
    <property type="entry name" value="SusD-like_3"/>
    <property type="match status" value="1"/>
</dbReference>
<dbReference type="SUPFAM" id="SSF48452">
    <property type="entry name" value="TPR-like"/>
    <property type="match status" value="1"/>
</dbReference>
<comment type="similarity">
    <text evidence="2">Belongs to the SusD family.</text>
</comment>
<keyword evidence="3" id="KW-0732">Signal</keyword>
<dbReference type="CDD" id="cd08977">
    <property type="entry name" value="SusD"/>
    <property type="match status" value="1"/>
</dbReference>
<dbReference type="Gene3D" id="1.25.40.390">
    <property type="match status" value="1"/>
</dbReference>
<dbReference type="EMBL" id="JAQPYS010000062">
    <property type="protein sequence ID" value="MDC7137012.1"/>
    <property type="molecule type" value="Genomic_DNA"/>
</dbReference>
<comment type="caution">
    <text evidence="8">The sequence shown here is derived from an EMBL/GenBank/DDBJ whole genome shotgun (WGS) entry which is preliminary data.</text>
</comment>
<dbReference type="InterPro" id="IPR012944">
    <property type="entry name" value="SusD_RagB_dom"/>
</dbReference>
<dbReference type="Proteomes" id="UP001215398">
    <property type="component" value="Unassembled WGS sequence"/>
</dbReference>
<evidence type="ECO:0000256" key="3">
    <source>
        <dbReference type="ARBA" id="ARBA00022729"/>
    </source>
</evidence>
<keyword evidence="4" id="KW-0472">Membrane</keyword>
<gene>
    <name evidence="8" type="ORF">PQG98_11800</name>
</gene>
<dbReference type="InterPro" id="IPR033985">
    <property type="entry name" value="SusD-like_N"/>
</dbReference>
<reference evidence="8 9" key="1">
    <citation type="submission" date="2023-01" db="EMBL/GenBank/DDBJ databases">
        <title>Exploring GABA producing Bacteroides strains toward improving mental health.</title>
        <authorList>
            <person name="Yousuf B."/>
            <person name="Bouhlel N.E."/>
            <person name="Mottawea W."/>
            <person name="Hammami R."/>
        </authorList>
    </citation>
    <scope>NUCLEOTIDE SEQUENCE [LARGE SCALE GENOMIC DNA]</scope>
    <source>
        <strain evidence="8 9">UO.H1054</strain>
    </source>
</reference>
<feature type="domain" description="SusD-like N-terminal" evidence="7">
    <location>
        <begin position="19"/>
        <end position="217"/>
    </location>
</feature>
<evidence type="ECO:0000256" key="1">
    <source>
        <dbReference type="ARBA" id="ARBA00004442"/>
    </source>
</evidence>
<evidence type="ECO:0000256" key="2">
    <source>
        <dbReference type="ARBA" id="ARBA00006275"/>
    </source>
</evidence>
<name>A0ABT5H8T9_9BACE</name>
<comment type="subcellular location">
    <subcellularLocation>
        <location evidence="1">Cell outer membrane</location>
    </subcellularLocation>
</comment>
<dbReference type="PROSITE" id="PS51257">
    <property type="entry name" value="PROKAR_LIPOPROTEIN"/>
    <property type="match status" value="1"/>
</dbReference>
<evidence type="ECO:0000259" key="6">
    <source>
        <dbReference type="Pfam" id="PF07980"/>
    </source>
</evidence>
<evidence type="ECO:0000256" key="5">
    <source>
        <dbReference type="ARBA" id="ARBA00023237"/>
    </source>
</evidence>
<feature type="domain" description="RagB/SusD" evidence="6">
    <location>
        <begin position="316"/>
        <end position="528"/>
    </location>
</feature>
<sequence length="528" mass="60455">MKKYIYSLLFMMTVSSCSDFLDTVPTDFITQKNYFKTETDVNTALTGIYDVLGKTGTYGRTIYFELDISDESFNGLSQQTMDLSLNNYDASDVKVHNLWTLLYDGINRANIFLENIDNEDLNMNPEKVKTAKGEALFLRAYYYFLLVTNWGDVPLKLESTKSVSEVNMARTESEVVYNRIVADMETAFSMVQPASAYAYNSRITKSTIAGILARVNLKMAGYPLNKTERFEEARKWALVVMDTENGHELNPDYKQIFINHCQDIYDTKECLWEVEFGKVATGGQEEEGSLGAITGIGNSDKAFGYSYGAMRTTERYYRSFEEGDLRRDWTINNYYYGTVNGISNTHVPYSDAQIYNRSNAKWRREYETATPKNVGTTPINFPILRYSDVLLMFAEAENEVNGPTDEAYEAVNQVRRRAYGLNLPVPPADIPSDVELPENLDQTDFRLRVQKERSLELGFEALRRFDLIRWGIYISTMRDLSNEIKNTAPSSYKYAGRTADNTSDRHLLLPIPSLEIALNKLMKQNPQW</sequence>
<accession>A0ABT5H8T9</accession>
<protein>
    <submittedName>
        <fullName evidence="8">RagB/SusD family nutrient uptake outer membrane protein</fullName>
    </submittedName>
</protein>
<keyword evidence="9" id="KW-1185">Reference proteome</keyword>
<organism evidence="8 9">
    <name type="scientific">Bacteroides zhangwenhongii</name>
    <dbReference type="NCBI Taxonomy" id="2650157"/>
    <lineage>
        <taxon>Bacteria</taxon>
        <taxon>Pseudomonadati</taxon>
        <taxon>Bacteroidota</taxon>
        <taxon>Bacteroidia</taxon>
        <taxon>Bacteroidales</taxon>
        <taxon>Bacteroidaceae</taxon>
        <taxon>Bacteroides</taxon>
    </lineage>
</organism>
<evidence type="ECO:0000256" key="4">
    <source>
        <dbReference type="ARBA" id="ARBA00023136"/>
    </source>
</evidence>
<keyword evidence="5" id="KW-0998">Cell outer membrane</keyword>
<evidence type="ECO:0000313" key="9">
    <source>
        <dbReference type="Proteomes" id="UP001215398"/>
    </source>
</evidence>
<dbReference type="Pfam" id="PF07980">
    <property type="entry name" value="SusD_RagB"/>
    <property type="match status" value="1"/>
</dbReference>
<proteinExistence type="inferred from homology"/>
<evidence type="ECO:0000259" key="7">
    <source>
        <dbReference type="Pfam" id="PF14322"/>
    </source>
</evidence>
<evidence type="ECO:0000313" key="8">
    <source>
        <dbReference type="EMBL" id="MDC7137012.1"/>
    </source>
</evidence>